<name>A0A1I1AYJ0_9BACT</name>
<organism evidence="1 2">
    <name type="scientific">Algoriphagus aquimarinus</name>
    <dbReference type="NCBI Taxonomy" id="237018"/>
    <lineage>
        <taxon>Bacteria</taxon>
        <taxon>Pseudomonadati</taxon>
        <taxon>Bacteroidota</taxon>
        <taxon>Cytophagia</taxon>
        <taxon>Cytophagales</taxon>
        <taxon>Cyclobacteriaceae</taxon>
        <taxon>Algoriphagus</taxon>
    </lineage>
</organism>
<dbReference type="EMBL" id="FOKK01000010">
    <property type="protein sequence ID" value="SFB42927.1"/>
    <property type="molecule type" value="Genomic_DNA"/>
</dbReference>
<dbReference type="Proteomes" id="UP000198790">
    <property type="component" value="Unassembled WGS sequence"/>
</dbReference>
<proteinExistence type="predicted"/>
<reference evidence="1 2" key="1">
    <citation type="submission" date="2016-10" db="EMBL/GenBank/DDBJ databases">
        <authorList>
            <person name="de Groot N.N."/>
        </authorList>
    </citation>
    <scope>NUCLEOTIDE SEQUENCE [LARGE SCALE GENOMIC DNA]</scope>
    <source>
        <strain evidence="1 2">DSM 23399</strain>
    </source>
</reference>
<evidence type="ECO:0000313" key="2">
    <source>
        <dbReference type="Proteomes" id="UP000198790"/>
    </source>
</evidence>
<dbReference type="AlphaFoldDB" id="A0A1I1AYJ0"/>
<sequence>MHTLEPYFNWRNLYIAAEDPLSPFFEYQNSEVHFTDSIYNFLIHPQWDSMESETLFLKVIYADYQHGFAVIELMGEWNDLLNNDIMTLKRNIIELMIGEGINKYILICENVLNFHGDLEADDYYDEWQDELEDGWIVMLNLRDHVLSEMSRFGIDRYLVMGGKLDDMSWRTRHPKQLFEIIDAVVMRRLGG</sequence>
<dbReference type="STRING" id="237018.SAMN04489723_1107"/>
<protein>
    <submittedName>
        <fullName evidence="1">Uncharacterized protein</fullName>
    </submittedName>
</protein>
<dbReference type="RefSeq" id="WP_092898307.1">
    <property type="nucleotide sequence ID" value="NZ_FOKK01000010.1"/>
</dbReference>
<evidence type="ECO:0000313" key="1">
    <source>
        <dbReference type="EMBL" id="SFB42927.1"/>
    </source>
</evidence>
<accession>A0A1I1AYJ0</accession>
<dbReference type="OrthoDB" id="653988at2"/>
<keyword evidence="2" id="KW-1185">Reference proteome</keyword>
<gene>
    <name evidence="1" type="ORF">SAMN04489723_1107</name>
</gene>